<organism evidence="2 3">
    <name type="scientific">Acetonema longum DSM 6540</name>
    <dbReference type="NCBI Taxonomy" id="1009370"/>
    <lineage>
        <taxon>Bacteria</taxon>
        <taxon>Bacillati</taxon>
        <taxon>Bacillota</taxon>
        <taxon>Negativicutes</taxon>
        <taxon>Acetonemataceae</taxon>
        <taxon>Acetonema</taxon>
    </lineage>
</organism>
<dbReference type="InterPro" id="IPR049516">
    <property type="entry name" value="FAD-depend_C"/>
</dbReference>
<dbReference type="InterPro" id="IPR028348">
    <property type="entry name" value="FAD-binding_protein"/>
</dbReference>
<gene>
    <name evidence="2" type="ORF">ALO_03346</name>
</gene>
<dbReference type="Gene3D" id="3.30.70.2700">
    <property type="match status" value="1"/>
</dbReference>
<proteinExistence type="predicted"/>
<reference evidence="2 3" key="1">
    <citation type="journal article" date="2011" name="EMBO J.">
        <title>Structural diversity of bacterial flagellar motors.</title>
        <authorList>
            <person name="Chen S."/>
            <person name="Beeby M."/>
            <person name="Murphy G.E."/>
            <person name="Leadbetter J.R."/>
            <person name="Hendrixson D.R."/>
            <person name="Briegel A."/>
            <person name="Li Z."/>
            <person name="Shi J."/>
            <person name="Tocheva E.I."/>
            <person name="Muller A."/>
            <person name="Dobro M.J."/>
            <person name="Jensen G.J."/>
        </authorList>
    </citation>
    <scope>NUCLEOTIDE SEQUENCE [LARGE SCALE GENOMIC DNA]</scope>
    <source>
        <strain evidence="2 3">DSM 6540</strain>
    </source>
</reference>
<dbReference type="PANTHER" id="PTHR42842:SF3">
    <property type="entry name" value="FAD_NAD(P)-BINDING OXIDOREDUCTASE FAMILY PROTEIN"/>
    <property type="match status" value="1"/>
</dbReference>
<comment type="caution">
    <text evidence="2">The sequence shown here is derived from an EMBL/GenBank/DDBJ whole genome shotgun (WGS) entry which is preliminary data.</text>
</comment>
<dbReference type="PANTHER" id="PTHR42842">
    <property type="entry name" value="FAD/NAD(P)-BINDING OXIDOREDUCTASE"/>
    <property type="match status" value="1"/>
</dbReference>
<evidence type="ECO:0000313" key="2">
    <source>
        <dbReference type="EMBL" id="EGO65299.1"/>
    </source>
</evidence>
<dbReference type="EMBL" id="AFGF01000019">
    <property type="protein sequence ID" value="EGO65299.1"/>
    <property type="molecule type" value="Genomic_DNA"/>
</dbReference>
<dbReference type="STRING" id="1009370.ALO_03346"/>
<dbReference type="AlphaFoldDB" id="F7NF44"/>
<name>F7NF44_9FIRM</name>
<protein>
    <submittedName>
        <fullName evidence="2">FAD dependent oxidoreductase</fullName>
    </submittedName>
</protein>
<dbReference type="PIRSF" id="PIRSF038984">
    <property type="entry name" value="FAD_binding_protein"/>
    <property type="match status" value="1"/>
</dbReference>
<dbReference type="Gene3D" id="3.50.50.60">
    <property type="entry name" value="FAD/NAD(P)-binding domain"/>
    <property type="match status" value="2"/>
</dbReference>
<dbReference type="InterPro" id="IPR036188">
    <property type="entry name" value="FAD/NAD-bd_sf"/>
</dbReference>
<sequence length="535" mass="57520">MLRITDFRVHIDDDTPLARLAAKRLKVSGDAIGEISIVRKALDARRKNNISFVYTLDVSVRSAEGLILSRLAGDQHVAVVSPPAAESLEYGLRPLTHRPVVVGFGPAGMMAALLLARHGYKPLVLERGRDLDRRAQDVAEFWRSGSLDPVSNVQFGEGGAGTFSDGKLTTRVTDPRMQEALAILVEAGAPPEIRYTYKPHIGTDKLRTVVKNIRQQIIACGGEVRFEAQVTDLYLPDGRLAGMMINGQEKFDSEILILAIGHSARDTYGMLSRRGMAMEAKAFAVGVRIEHPQDMIDRAQYGPSAGHPKLGPADYSLVYHDQASGRTAYSFCMCPGGQVVAAASEPGRMVTNGMSLHQRASGIANSALIVNVGPADFGSHVLDGIHFQQHYEQLAFQAGGGDYSAPAQSVGDLLSGRVPAKPQYLTQPTYLPGVRPVDLGVCLPSYICQTLAKALPDFGRKIKGFDHPQAVMTGVEMRSSAPVRIIRNKDYQSVNSTGVYPVGEGAGYAGGIMSAALDGMNAAAAIMAKYKPYNS</sequence>
<evidence type="ECO:0000259" key="1">
    <source>
        <dbReference type="Pfam" id="PF21688"/>
    </source>
</evidence>
<evidence type="ECO:0000313" key="3">
    <source>
        <dbReference type="Proteomes" id="UP000003240"/>
    </source>
</evidence>
<dbReference type="SUPFAM" id="SSF51905">
    <property type="entry name" value="FAD/NAD(P)-binding domain"/>
    <property type="match status" value="1"/>
</dbReference>
<keyword evidence="3" id="KW-1185">Reference proteome</keyword>
<dbReference type="OrthoDB" id="9762921at2"/>
<dbReference type="Pfam" id="PF21688">
    <property type="entry name" value="FAD-depend_C"/>
    <property type="match status" value="1"/>
</dbReference>
<dbReference type="Proteomes" id="UP000003240">
    <property type="component" value="Unassembled WGS sequence"/>
</dbReference>
<dbReference type="RefSeq" id="WP_004092813.1">
    <property type="nucleotide sequence ID" value="NZ_AFGF01000019.1"/>
</dbReference>
<dbReference type="eggNOG" id="COG2509">
    <property type="taxonomic scope" value="Bacteria"/>
</dbReference>
<feature type="domain" description="FAD-dependent protein C-terminal" evidence="1">
    <location>
        <begin position="282"/>
        <end position="479"/>
    </location>
</feature>
<accession>F7NF44</accession>